<feature type="transmembrane region" description="Helical" evidence="13">
    <location>
        <begin position="226"/>
        <end position="248"/>
    </location>
</feature>
<dbReference type="AlphaFoldDB" id="A0A849A8C8"/>
<dbReference type="GO" id="GO:0016682">
    <property type="term" value="F:oxidoreductase activity, acting on diphenols and related substances as donors, oxygen as acceptor"/>
    <property type="evidence" value="ECO:0007669"/>
    <property type="project" value="TreeGrafter"/>
</dbReference>
<dbReference type="Pfam" id="PF02322">
    <property type="entry name" value="Cyt_bd_oxida_II"/>
    <property type="match status" value="1"/>
</dbReference>
<proteinExistence type="inferred from homology"/>
<dbReference type="InterPro" id="IPR003317">
    <property type="entry name" value="Cyt-d_oxidase_su2"/>
</dbReference>
<comment type="subcellular location">
    <subcellularLocation>
        <location evidence="1">Cell membrane</location>
        <topology evidence="1">Multi-pass membrane protein</topology>
    </subcellularLocation>
</comment>
<evidence type="ECO:0000256" key="6">
    <source>
        <dbReference type="ARBA" id="ARBA00022692"/>
    </source>
</evidence>
<feature type="transmembrane region" description="Helical" evidence="13">
    <location>
        <begin position="6"/>
        <end position="32"/>
    </location>
</feature>
<protein>
    <submittedName>
        <fullName evidence="14">Cytochrome d ubiquinol oxidase subunit II</fullName>
    </submittedName>
</protein>
<evidence type="ECO:0000313" key="14">
    <source>
        <dbReference type="EMBL" id="NNG37224.1"/>
    </source>
</evidence>
<comment type="similarity">
    <text evidence="2">Belongs to the cytochrome ubiquinol oxidase subunit 2 family.</text>
</comment>
<dbReference type="RefSeq" id="WP_171200923.1">
    <property type="nucleotide sequence ID" value="NZ_JABEND010000011.1"/>
</dbReference>
<organism evidence="14 15">
    <name type="scientific">Nakamurella aerolata</name>
    <dbReference type="NCBI Taxonomy" id="1656892"/>
    <lineage>
        <taxon>Bacteria</taxon>
        <taxon>Bacillati</taxon>
        <taxon>Actinomycetota</taxon>
        <taxon>Actinomycetes</taxon>
        <taxon>Nakamurellales</taxon>
        <taxon>Nakamurellaceae</taxon>
        <taxon>Nakamurella</taxon>
    </lineage>
</organism>
<comment type="caution">
    <text evidence="14">The sequence shown here is derived from an EMBL/GenBank/DDBJ whole genome shotgun (WGS) entry which is preliminary data.</text>
</comment>
<sequence length="379" mass="40758">MTLNELWFALIAVLWIGYFALEGFDFGVGMLLPPVGRTPRGRRVLINTIGPVWDGNEVWLITAAGAMFAAFPLWYATLFSGAYLPLLVILLCLIVRGVAFEYRGKGSTSQWRRNWDIAITVCSLLPSILWGIIFGSIIRGVPLDAEHEFTGSLGDYFAPFSLLTGLLTFLLFAFHGAVFLRLKTTGEVRARALRVALPTGMLGAVAYLAMVIWMQTFRDGIGGMQLGATSLVVGLVGVVAMAAGVVLAKAGRDGWAFTATAASVVAWATSIFTALYPMVMPSSSDPAGTLTLVNAASGHYTLKVMSWVALFLVPFVLAYQAWTYWVFRKRISTKQIPPTPGEAQDHHPDDDPIDPTDPSGPNRSERSTSGAGAASSGGS</sequence>
<feature type="transmembrane region" description="Helical" evidence="13">
    <location>
        <begin position="82"/>
        <end position="102"/>
    </location>
</feature>
<evidence type="ECO:0000256" key="4">
    <source>
        <dbReference type="ARBA" id="ARBA00022475"/>
    </source>
</evidence>
<keyword evidence="8" id="KW-0249">Electron transport</keyword>
<feature type="region of interest" description="Disordered" evidence="12">
    <location>
        <begin position="336"/>
        <end position="379"/>
    </location>
</feature>
<keyword evidence="4" id="KW-1003">Cell membrane</keyword>
<dbReference type="Proteomes" id="UP000562984">
    <property type="component" value="Unassembled WGS sequence"/>
</dbReference>
<dbReference type="PANTHER" id="PTHR43141:SF5">
    <property type="entry name" value="CYTOCHROME BD-I UBIQUINOL OXIDASE SUBUNIT 2"/>
    <property type="match status" value="1"/>
</dbReference>
<keyword evidence="5" id="KW-0349">Heme</keyword>
<evidence type="ECO:0000256" key="5">
    <source>
        <dbReference type="ARBA" id="ARBA00022617"/>
    </source>
</evidence>
<feature type="compositionally biased region" description="Low complexity" evidence="12">
    <location>
        <begin position="369"/>
        <end position="379"/>
    </location>
</feature>
<keyword evidence="7" id="KW-0479">Metal-binding</keyword>
<keyword evidence="10" id="KW-0408">Iron</keyword>
<feature type="transmembrane region" description="Helical" evidence="13">
    <location>
        <begin position="114"/>
        <end position="138"/>
    </location>
</feature>
<feature type="transmembrane region" description="Helical" evidence="13">
    <location>
        <begin position="255"/>
        <end position="276"/>
    </location>
</feature>
<evidence type="ECO:0000256" key="9">
    <source>
        <dbReference type="ARBA" id="ARBA00022989"/>
    </source>
</evidence>
<dbReference type="EMBL" id="JABEND010000011">
    <property type="protein sequence ID" value="NNG37224.1"/>
    <property type="molecule type" value="Genomic_DNA"/>
</dbReference>
<dbReference type="GO" id="GO:0046872">
    <property type="term" value="F:metal ion binding"/>
    <property type="evidence" value="ECO:0007669"/>
    <property type="project" value="UniProtKB-KW"/>
</dbReference>
<feature type="transmembrane region" description="Helical" evidence="13">
    <location>
        <begin position="304"/>
        <end position="327"/>
    </location>
</feature>
<dbReference type="GO" id="GO:0019646">
    <property type="term" value="P:aerobic electron transport chain"/>
    <property type="evidence" value="ECO:0007669"/>
    <property type="project" value="TreeGrafter"/>
</dbReference>
<keyword evidence="3" id="KW-0813">Transport</keyword>
<dbReference type="GO" id="GO:0070069">
    <property type="term" value="C:cytochrome complex"/>
    <property type="evidence" value="ECO:0007669"/>
    <property type="project" value="TreeGrafter"/>
</dbReference>
<evidence type="ECO:0000313" key="15">
    <source>
        <dbReference type="Proteomes" id="UP000562984"/>
    </source>
</evidence>
<dbReference type="GO" id="GO:0005886">
    <property type="term" value="C:plasma membrane"/>
    <property type="evidence" value="ECO:0007669"/>
    <property type="project" value="UniProtKB-SubCell"/>
</dbReference>
<evidence type="ECO:0000256" key="7">
    <source>
        <dbReference type="ARBA" id="ARBA00022723"/>
    </source>
</evidence>
<keyword evidence="11 13" id="KW-0472">Membrane</keyword>
<feature type="transmembrane region" description="Helical" evidence="13">
    <location>
        <begin position="192"/>
        <end position="214"/>
    </location>
</feature>
<dbReference type="PIRSF" id="PIRSF000267">
    <property type="entry name" value="Cyt_oxidse_sub2"/>
    <property type="match status" value="1"/>
</dbReference>
<evidence type="ECO:0000256" key="3">
    <source>
        <dbReference type="ARBA" id="ARBA00022448"/>
    </source>
</evidence>
<dbReference type="PANTHER" id="PTHR43141">
    <property type="entry name" value="CYTOCHROME BD2 SUBUNIT II"/>
    <property type="match status" value="1"/>
</dbReference>
<evidence type="ECO:0000256" key="11">
    <source>
        <dbReference type="ARBA" id="ARBA00023136"/>
    </source>
</evidence>
<gene>
    <name evidence="14" type="primary">cydB</name>
    <name evidence="14" type="ORF">HKD39_16240</name>
</gene>
<feature type="transmembrane region" description="Helical" evidence="13">
    <location>
        <begin position="158"/>
        <end position="180"/>
    </location>
</feature>
<reference evidence="14 15" key="1">
    <citation type="submission" date="2020-05" db="EMBL/GenBank/DDBJ databases">
        <title>Nakamurella sp. DB0629 isolated from air conditioner.</title>
        <authorList>
            <person name="Kim D.H."/>
            <person name="Kim D.-U."/>
        </authorList>
    </citation>
    <scope>NUCLEOTIDE SEQUENCE [LARGE SCALE GENOMIC DNA]</scope>
    <source>
        <strain evidence="14 15">DB0629</strain>
    </source>
</reference>
<evidence type="ECO:0000256" key="12">
    <source>
        <dbReference type="SAM" id="MobiDB-lite"/>
    </source>
</evidence>
<evidence type="ECO:0000256" key="10">
    <source>
        <dbReference type="ARBA" id="ARBA00023004"/>
    </source>
</evidence>
<dbReference type="NCBIfam" id="TIGR00203">
    <property type="entry name" value="cydB"/>
    <property type="match status" value="1"/>
</dbReference>
<evidence type="ECO:0000256" key="8">
    <source>
        <dbReference type="ARBA" id="ARBA00022982"/>
    </source>
</evidence>
<keyword evidence="9 13" id="KW-1133">Transmembrane helix</keyword>
<dbReference type="GO" id="GO:0009055">
    <property type="term" value="F:electron transfer activity"/>
    <property type="evidence" value="ECO:0007669"/>
    <property type="project" value="TreeGrafter"/>
</dbReference>
<evidence type="ECO:0000256" key="13">
    <source>
        <dbReference type="SAM" id="Phobius"/>
    </source>
</evidence>
<accession>A0A849A8C8</accession>
<evidence type="ECO:0000256" key="1">
    <source>
        <dbReference type="ARBA" id="ARBA00004651"/>
    </source>
</evidence>
<evidence type="ECO:0000256" key="2">
    <source>
        <dbReference type="ARBA" id="ARBA00007543"/>
    </source>
</evidence>
<keyword evidence="6 13" id="KW-0812">Transmembrane</keyword>
<name>A0A849A8C8_9ACTN</name>
<keyword evidence="15" id="KW-1185">Reference proteome</keyword>